<evidence type="ECO:0000256" key="5">
    <source>
        <dbReference type="ARBA" id="ARBA00023052"/>
    </source>
</evidence>
<dbReference type="GO" id="GO:0006099">
    <property type="term" value="P:tricarboxylic acid cycle"/>
    <property type="evidence" value="ECO:0007669"/>
    <property type="project" value="UniProtKB-KW"/>
</dbReference>
<dbReference type="EMBL" id="CADCTB010000132">
    <property type="protein sequence ID" value="CAA9249503.1"/>
    <property type="molecule type" value="Genomic_DNA"/>
</dbReference>
<dbReference type="FunFam" id="3.40.50.970:FF:000001">
    <property type="entry name" value="Pyruvate dehydrogenase E1 beta subunit"/>
    <property type="match status" value="1"/>
</dbReference>
<name>A0A6J4IFY8_9ACTN</name>
<dbReference type="EC" id="2.3.1.61" evidence="2"/>
<proteinExistence type="predicted"/>
<dbReference type="GO" id="GO:0004149">
    <property type="term" value="F:dihydrolipoyllysine-residue succinyltransferase activity"/>
    <property type="evidence" value="ECO:0007669"/>
    <property type="project" value="UniProtKB-EC"/>
</dbReference>
<dbReference type="CDD" id="cd07036">
    <property type="entry name" value="TPP_PYR_E1-PDHc-beta_like"/>
    <property type="match status" value="1"/>
</dbReference>
<feature type="region of interest" description="Disordered" evidence="7">
    <location>
        <begin position="322"/>
        <end position="362"/>
    </location>
</feature>
<dbReference type="CDD" id="cd02000">
    <property type="entry name" value="TPP_E1_PDC_ADC_BCADC"/>
    <property type="match status" value="1"/>
</dbReference>
<comment type="catalytic activity">
    <reaction evidence="6">
        <text>N(6)-[(R)-lipoyl]-L-lysyl-[protein] + 2-oxoglutarate + H(+) = N(6)-[(R)-S(8)-succinyldihydrolipoyl]-L-lysyl-[protein] + CO2</text>
        <dbReference type="Rhea" id="RHEA:12188"/>
        <dbReference type="Rhea" id="RHEA-COMP:10474"/>
        <dbReference type="Rhea" id="RHEA-COMP:20092"/>
        <dbReference type="ChEBI" id="CHEBI:15378"/>
        <dbReference type="ChEBI" id="CHEBI:16526"/>
        <dbReference type="ChEBI" id="CHEBI:16810"/>
        <dbReference type="ChEBI" id="CHEBI:83099"/>
        <dbReference type="ChEBI" id="CHEBI:83120"/>
        <dbReference type="EC" id="1.2.4.2"/>
    </reaction>
</comment>
<evidence type="ECO:0000256" key="6">
    <source>
        <dbReference type="ARBA" id="ARBA00051911"/>
    </source>
</evidence>
<dbReference type="Pfam" id="PF02780">
    <property type="entry name" value="Transketolase_C"/>
    <property type="match status" value="1"/>
</dbReference>
<dbReference type="InterPro" id="IPR009014">
    <property type="entry name" value="Transketo_C/PFOR_II"/>
</dbReference>
<feature type="region of interest" description="Disordered" evidence="7">
    <location>
        <begin position="266"/>
        <end position="285"/>
    </location>
</feature>
<evidence type="ECO:0000256" key="2">
    <source>
        <dbReference type="ARBA" id="ARBA00012945"/>
    </source>
</evidence>
<sequence>MARVIHERAAARAVPPARHRQLGLSDDDVIGMYRTVLLARFVDQKAWSLTRTGKARFYIPGEGQEAAQVGSAWALRAGHDVALPYYRDVGVVLTLGMTPYEILLAVLAKGDDPNSGGRQMPNHWGSKRLGIITGSSPIGTQFPHAAGLALASNLRGDDKVTVTWFGEAAASKGDFHEALNFAGIHRLPAVFVCENNGYAISVGMRKQSAVPDVADRAASYGFDGVVVDGNDILDVYAATLAAVARARTGKGPTLVEAQTYRLMPHTTDDDDSVYRSREEVKAARRRDPVPRLKRYVLDQRLLSGQEAVLLEQAALEEVAEAGRQAELADPPRPATASTRVYASPLRSRPRPASPVPPAEGVERNVLDTVRQTLHDLMAEDERVMVLGEDVGLLGGVFRATQGLQGAFGAGRALDTPLAESSIVGIAIGLALAGLRPVAEIQFADFMHSTFDQMVSEAAKIHYRSNGDFSVPLVVRTPWGGGGHRGPYHSQAIESFYAHVAGLKVVVPSTPADIAGMLRSAVEDPDPVLFLEHKKTYRKITGLVPHGAWRVPIGVADVARPGDDMTIITYGLHRHLSLEAAEILATEDYSVEVIDLRTISPLDTDTFVGSAVRTGRVLVVHEDNVSFGVGAEVAATVAQEAFYDLDAPVRRLAMPDVPAMPYEIGLERALSVTTTDIVTAARALLEE</sequence>
<evidence type="ECO:0000256" key="1">
    <source>
        <dbReference type="ARBA" id="ARBA00001964"/>
    </source>
</evidence>
<keyword evidence="5" id="KW-0786">Thiamine pyrophosphate</keyword>
<dbReference type="FunFam" id="3.40.50.920:FF:000001">
    <property type="entry name" value="Pyruvate dehydrogenase E1 beta subunit"/>
    <property type="match status" value="1"/>
</dbReference>
<dbReference type="SMART" id="SM00861">
    <property type="entry name" value="Transket_pyr"/>
    <property type="match status" value="1"/>
</dbReference>
<dbReference type="PANTHER" id="PTHR43257">
    <property type="entry name" value="PYRUVATE DEHYDROGENASE E1 COMPONENT BETA SUBUNIT"/>
    <property type="match status" value="1"/>
</dbReference>
<evidence type="ECO:0000313" key="9">
    <source>
        <dbReference type="EMBL" id="CAA9249503.1"/>
    </source>
</evidence>
<dbReference type="Pfam" id="PF02779">
    <property type="entry name" value="Transket_pyr"/>
    <property type="match status" value="1"/>
</dbReference>
<dbReference type="InterPro" id="IPR033248">
    <property type="entry name" value="Transketolase_C"/>
</dbReference>
<dbReference type="Gene3D" id="3.40.50.920">
    <property type="match status" value="1"/>
</dbReference>
<organism evidence="9">
    <name type="scientific">uncultured Acidimicrobiales bacterium</name>
    <dbReference type="NCBI Taxonomy" id="310071"/>
    <lineage>
        <taxon>Bacteria</taxon>
        <taxon>Bacillati</taxon>
        <taxon>Actinomycetota</taxon>
        <taxon>Acidimicrobiia</taxon>
        <taxon>Acidimicrobiales</taxon>
        <taxon>environmental samples</taxon>
    </lineage>
</organism>
<keyword evidence="4 9" id="KW-0560">Oxidoreductase</keyword>
<evidence type="ECO:0000256" key="7">
    <source>
        <dbReference type="SAM" id="MobiDB-lite"/>
    </source>
</evidence>
<dbReference type="GO" id="GO:0000287">
    <property type="term" value="F:magnesium ion binding"/>
    <property type="evidence" value="ECO:0007669"/>
    <property type="project" value="UniProtKB-ARBA"/>
</dbReference>
<dbReference type="InterPro" id="IPR005475">
    <property type="entry name" value="Transketolase-like_Pyr-bd"/>
</dbReference>
<feature type="compositionally biased region" description="Basic and acidic residues" evidence="7">
    <location>
        <begin position="272"/>
        <end position="285"/>
    </location>
</feature>
<evidence type="ECO:0000256" key="4">
    <source>
        <dbReference type="ARBA" id="ARBA00023002"/>
    </source>
</evidence>
<dbReference type="SUPFAM" id="SSF52518">
    <property type="entry name" value="Thiamin diphosphate-binding fold (THDP-binding)"/>
    <property type="match status" value="2"/>
</dbReference>
<comment type="cofactor">
    <cofactor evidence="1">
        <name>thiamine diphosphate</name>
        <dbReference type="ChEBI" id="CHEBI:58937"/>
    </cofactor>
</comment>
<protein>
    <recommendedName>
        <fullName evidence="2">dihydrolipoyllysine-residue succinyltransferase</fullName>
        <ecNumber evidence="2">2.3.1.61</ecNumber>
    </recommendedName>
</protein>
<dbReference type="AlphaFoldDB" id="A0A6J4IFY8"/>
<dbReference type="PANTHER" id="PTHR43257:SF2">
    <property type="entry name" value="PYRUVATE DEHYDROGENASE E1 COMPONENT SUBUNIT BETA"/>
    <property type="match status" value="1"/>
</dbReference>
<dbReference type="InterPro" id="IPR029061">
    <property type="entry name" value="THDP-binding"/>
</dbReference>
<evidence type="ECO:0000259" key="8">
    <source>
        <dbReference type="SMART" id="SM00861"/>
    </source>
</evidence>
<dbReference type="GO" id="GO:0004591">
    <property type="term" value="F:oxoglutarate dehydrogenase (succinyl-transferring) activity"/>
    <property type="evidence" value="ECO:0007669"/>
    <property type="project" value="UniProtKB-EC"/>
</dbReference>
<gene>
    <name evidence="9" type="ORF">AVDCRST_MAG10-2097</name>
</gene>
<dbReference type="SUPFAM" id="SSF52922">
    <property type="entry name" value="TK C-terminal domain-like"/>
    <property type="match status" value="1"/>
</dbReference>
<dbReference type="Gene3D" id="3.40.50.970">
    <property type="match status" value="2"/>
</dbReference>
<dbReference type="Pfam" id="PF00676">
    <property type="entry name" value="E1_dh"/>
    <property type="match status" value="1"/>
</dbReference>
<accession>A0A6J4IFY8</accession>
<keyword evidence="3" id="KW-0816">Tricarboxylic acid cycle</keyword>
<feature type="domain" description="Transketolase-like pyrimidine-binding" evidence="8">
    <location>
        <begin position="363"/>
        <end position="538"/>
    </location>
</feature>
<reference evidence="9" key="1">
    <citation type="submission" date="2020-02" db="EMBL/GenBank/DDBJ databases">
        <authorList>
            <person name="Meier V. D."/>
        </authorList>
    </citation>
    <scope>NUCLEOTIDE SEQUENCE</scope>
    <source>
        <strain evidence="9">AVDCRST_MAG10</strain>
    </source>
</reference>
<dbReference type="InterPro" id="IPR001017">
    <property type="entry name" value="DH_E1"/>
</dbReference>
<evidence type="ECO:0000256" key="3">
    <source>
        <dbReference type="ARBA" id="ARBA00022532"/>
    </source>
</evidence>